<protein>
    <submittedName>
        <fullName evidence="3">Lantibiotic dehydratase-like</fullName>
    </submittedName>
</protein>
<dbReference type="STRING" id="106370.Francci3_2033"/>
<dbReference type="AlphaFoldDB" id="Q2JBD5"/>
<evidence type="ECO:0000259" key="1">
    <source>
        <dbReference type="Pfam" id="PF04738"/>
    </source>
</evidence>
<dbReference type="KEGG" id="fra:Francci3_2033"/>
<feature type="domain" description="Thiopeptide-type bacteriocin biosynthesis" evidence="2">
    <location>
        <begin position="765"/>
        <end position="1019"/>
    </location>
</feature>
<accession>Q2JBD5</accession>
<keyword evidence="4" id="KW-1185">Reference proteome</keyword>
<evidence type="ECO:0000313" key="4">
    <source>
        <dbReference type="Proteomes" id="UP000001937"/>
    </source>
</evidence>
<evidence type="ECO:0000259" key="2">
    <source>
        <dbReference type="Pfam" id="PF14028"/>
    </source>
</evidence>
<organism evidence="3 4">
    <name type="scientific">Frankia casuarinae (strain DSM 45818 / CECT 9043 / HFP020203 / CcI3)</name>
    <dbReference type="NCBI Taxonomy" id="106370"/>
    <lineage>
        <taxon>Bacteria</taxon>
        <taxon>Bacillati</taxon>
        <taxon>Actinomycetota</taxon>
        <taxon>Actinomycetes</taxon>
        <taxon>Frankiales</taxon>
        <taxon>Frankiaceae</taxon>
        <taxon>Frankia</taxon>
    </lineage>
</organism>
<dbReference type="OrthoDB" id="1273722at2"/>
<dbReference type="RefSeq" id="WP_011436464.1">
    <property type="nucleotide sequence ID" value="NC_007777.1"/>
</dbReference>
<dbReference type="PhylomeDB" id="Q2JBD5"/>
<dbReference type="EMBL" id="CP000249">
    <property type="protein sequence ID" value="ABD11407.1"/>
    <property type="molecule type" value="Genomic_DNA"/>
</dbReference>
<sequence length="1031" mass="111375">MYQHLDSLVVRAAVNPPVDVAERWPDLVGPAATPESWRLWLREVMQNRAFEMALEQASPVLARRVREIRDGRQVPQAGVRRAVLSVMRYRLRASGRATPFGLFAGVAPVRVADHASVRAGVAHRAVARVEAGWLCAVVDRLEADPVVRARLDVVANNLVFERDGHLVLEHRAAGGTDGVPTRVQVRAHAPVRAAMGIGRRSVRFSDLAARLASEFAPVPADVVDRLLADLVAQRFLLTNLRPPMTASDPLRHVVGVLQTTLNGGPVTVEAAWVAERLNGIVDGLRSHDSASSWTVARSSRERLGEDMAEVHPSAEPALRVDLRMDWALAVPRAVAVEAAAAAGVLVRLARRSTLSSGWDAWHGRFLERYGPCALVPVFDAVDPEIGLGYPAGYAGSPAPAGVTFTDRDAKLLALAQNAALRREREIVLDDRMISDLTVVDQDAHVQPTTELTLRVHATSTRSLDDGAFTLAVVGVSRRAGTTTGRLLDLFDAKDSARMRALYAGLPTASRDALSVQISAPARYTNTDTVGRAPQIMAHRLSLGEYDDSEDGDSLPLDDIVVTADVHRIYLLSLSRRQLVEPVALNAVEPVRRAHPLARFLAEAPAALSVPCAPFDWGVAAQLPFLPALRHGRTVLSPARWLLGTADLPGSAAGWTEWDRALASWREQVNLPSAVYLGDGDQRIGLDLSEPAHRVLLRSHLDRSGAALLRAAPDTDAAGWVSGHAHEIVVPLAAVAAPAATPGWFSRAQVVGRDHGHLPGCDARFSVKIYAGLGCQDDILTRHLPHLVHELNGQQAAGEARWWFLRYHDPDDHLRLRLAVTADGVAPTADRIGAWTQRLRRAGLISRAQWDTYFPETSRFGGTAAMDAAEAYFAADSAAALAQLAASREKSGPDRRALTAASMLAIVTGLIGDTAEATSWLISHTRTEPSAPARALYQQTVALANPADPRALAAQPGGEHVLSCWAHRREALTAYRHVLQETRAEAPTSLLPDLLHLHHVRMAGVSLAGERACLHLARAAALSWTARTRNPS</sequence>
<dbReference type="eggNOG" id="ENOG502Z81U">
    <property type="taxonomic scope" value="Bacteria"/>
</dbReference>
<dbReference type="NCBIfam" id="TIGR03891">
    <property type="entry name" value="thiopep_ocin"/>
    <property type="match status" value="1"/>
</dbReference>
<dbReference type="Pfam" id="PF14028">
    <property type="entry name" value="Lant_dehydr_C"/>
    <property type="match status" value="1"/>
</dbReference>
<dbReference type="InterPro" id="IPR023809">
    <property type="entry name" value="Thiopep_bacteriocin_synth_dom"/>
</dbReference>
<reference evidence="3 4" key="1">
    <citation type="journal article" date="2007" name="Genome Res.">
        <title>Genome characteristics of facultatively symbiotic Frankia sp. strains reflect host range and host plant biogeography.</title>
        <authorList>
            <person name="Normand P."/>
            <person name="Lapierre P."/>
            <person name="Tisa L.S."/>
            <person name="Gogarten J.P."/>
            <person name="Alloisio N."/>
            <person name="Bagnarol E."/>
            <person name="Bassi C.A."/>
            <person name="Berry A.M."/>
            <person name="Bickhart D.M."/>
            <person name="Choisne N."/>
            <person name="Couloux A."/>
            <person name="Cournoyer B."/>
            <person name="Cruveiller S."/>
            <person name="Daubin V."/>
            <person name="Demange N."/>
            <person name="Francino M.P."/>
            <person name="Goltsman E."/>
            <person name="Huang Y."/>
            <person name="Kopp O.R."/>
            <person name="Labarre L."/>
            <person name="Lapidus A."/>
            <person name="Lavire C."/>
            <person name="Marechal J."/>
            <person name="Martinez M."/>
            <person name="Mastronunzio J.E."/>
            <person name="Mullin B.C."/>
            <person name="Niemann J."/>
            <person name="Pujic P."/>
            <person name="Rawnsley T."/>
            <person name="Rouy Z."/>
            <person name="Schenowitz C."/>
            <person name="Sellstedt A."/>
            <person name="Tavares F."/>
            <person name="Tomkins J.P."/>
            <person name="Vallenet D."/>
            <person name="Valverde C."/>
            <person name="Wall L.G."/>
            <person name="Wang Y."/>
            <person name="Medigue C."/>
            <person name="Benson D.R."/>
        </authorList>
    </citation>
    <scope>NUCLEOTIDE SEQUENCE [LARGE SCALE GENOMIC DNA]</scope>
    <source>
        <strain evidence="4">DSM 45818 / CECT 9043 / CcI3</strain>
    </source>
</reference>
<feature type="domain" description="Lantibiotic dehydratase N-terminal" evidence="1">
    <location>
        <begin position="47"/>
        <end position="696"/>
    </location>
</feature>
<name>Q2JBD5_FRACC</name>
<dbReference type="InterPro" id="IPR006827">
    <property type="entry name" value="Lant_deHydtase_N"/>
</dbReference>
<dbReference type="Pfam" id="PF04738">
    <property type="entry name" value="Lant_dehydr_N"/>
    <property type="match status" value="1"/>
</dbReference>
<evidence type="ECO:0000313" key="3">
    <source>
        <dbReference type="EMBL" id="ABD11407.1"/>
    </source>
</evidence>
<dbReference type="HOGENOM" id="CLU_010573_2_0_11"/>
<dbReference type="Proteomes" id="UP000001937">
    <property type="component" value="Chromosome"/>
</dbReference>
<proteinExistence type="predicted"/>
<gene>
    <name evidence="3" type="ordered locus">Francci3_2033</name>
</gene>